<dbReference type="EMBL" id="JAXCLW010000003">
    <property type="protein sequence ID" value="MDY0883656.1"/>
    <property type="molecule type" value="Genomic_DNA"/>
</dbReference>
<dbReference type="InterPro" id="IPR036388">
    <property type="entry name" value="WH-like_DNA-bd_sf"/>
</dbReference>
<dbReference type="PROSITE" id="PS51071">
    <property type="entry name" value="HTH_RPIR"/>
    <property type="match status" value="1"/>
</dbReference>
<dbReference type="PANTHER" id="PTHR30514:SF18">
    <property type="entry name" value="RPIR-FAMILY TRANSCRIPTIONAL REGULATOR"/>
    <property type="match status" value="1"/>
</dbReference>
<dbReference type="InterPro" id="IPR046348">
    <property type="entry name" value="SIS_dom_sf"/>
</dbReference>
<evidence type="ECO:0000313" key="2">
    <source>
        <dbReference type="EMBL" id="MDY0883656.1"/>
    </source>
</evidence>
<dbReference type="RefSeq" id="WP_320508729.1">
    <property type="nucleotide sequence ID" value="NZ_JAXCLW010000003.1"/>
</dbReference>
<dbReference type="PANTHER" id="PTHR30514">
    <property type="entry name" value="GLUCOKINASE"/>
    <property type="match status" value="1"/>
</dbReference>
<protein>
    <submittedName>
        <fullName evidence="2">MurR/RpiR family transcriptional regulator</fullName>
    </submittedName>
</protein>
<dbReference type="Gene3D" id="1.10.10.10">
    <property type="entry name" value="Winged helix-like DNA-binding domain superfamily/Winged helix DNA-binding domain"/>
    <property type="match status" value="1"/>
</dbReference>
<dbReference type="Pfam" id="PF01418">
    <property type="entry name" value="HTH_6"/>
    <property type="match status" value="1"/>
</dbReference>
<keyword evidence="3" id="KW-1185">Reference proteome</keyword>
<feature type="domain" description="HTH rpiR-type" evidence="1">
    <location>
        <begin position="3"/>
        <end position="79"/>
    </location>
</feature>
<dbReference type="Gene3D" id="3.40.50.10490">
    <property type="entry name" value="Glucose-6-phosphate isomerase like protein, domain 1"/>
    <property type="match status" value="1"/>
</dbReference>
<dbReference type="InterPro" id="IPR000281">
    <property type="entry name" value="HTH_RpiR"/>
</dbReference>
<dbReference type="SUPFAM" id="SSF46689">
    <property type="entry name" value="Homeodomain-like"/>
    <property type="match status" value="1"/>
</dbReference>
<comment type="caution">
    <text evidence="2">The sequence shown here is derived from an EMBL/GenBank/DDBJ whole genome shotgun (WGS) entry which is preliminary data.</text>
</comment>
<dbReference type="InterPro" id="IPR047640">
    <property type="entry name" value="RpiR-like"/>
</dbReference>
<dbReference type="SUPFAM" id="SSF53697">
    <property type="entry name" value="SIS domain"/>
    <property type="match status" value="1"/>
</dbReference>
<dbReference type="InterPro" id="IPR009057">
    <property type="entry name" value="Homeodomain-like_sf"/>
</dbReference>
<name>A0ABU5ECP2_9PROT</name>
<dbReference type="Proteomes" id="UP001279642">
    <property type="component" value="Unassembled WGS sequence"/>
</dbReference>
<gene>
    <name evidence="2" type="ORF">SMD27_12440</name>
</gene>
<reference evidence="2 3" key="1">
    <citation type="journal article" date="2016" name="Antonie Van Leeuwenhoek">
        <title>Dongia soli sp. nov., isolated from soil from Dokdo, Korea.</title>
        <authorList>
            <person name="Kim D.U."/>
            <person name="Lee H."/>
            <person name="Kim H."/>
            <person name="Kim S.G."/>
            <person name="Ka J.O."/>
        </authorList>
    </citation>
    <scope>NUCLEOTIDE SEQUENCE [LARGE SCALE GENOMIC DNA]</scope>
    <source>
        <strain evidence="2 3">D78</strain>
    </source>
</reference>
<accession>A0ABU5ECP2</accession>
<organism evidence="2 3">
    <name type="scientific">Dongia soli</name>
    <dbReference type="NCBI Taxonomy" id="600628"/>
    <lineage>
        <taxon>Bacteria</taxon>
        <taxon>Pseudomonadati</taxon>
        <taxon>Pseudomonadota</taxon>
        <taxon>Alphaproteobacteria</taxon>
        <taxon>Rhodospirillales</taxon>
        <taxon>Dongiaceae</taxon>
        <taxon>Dongia</taxon>
    </lineage>
</organism>
<sequence>MSASVRQRLVDCLAGATKAEKAIANYMLANLSHIPFETAATLAEKIGLSEPTVGRFCRAIGYQHFKDLKADLKEDIGDRPWLIGDRLKEFQRRNKAGEDQLARSLQLEIASLVAIYELAHTKEWKRVVRRLAKTPDVYVTGFQTERGMAQTLVHQLQYLRDGVRLLDLASGNFAELLLGDTRRSCLVIFEARRYSRMARLLAEQARAAKIPTTLITDAYCDWGRELVDEMFVVMTEFNLFWDSNAQMSSLINLLVNGVFNELGPAVEARMNKVSALYSRFTGYVGDTSGPE</sequence>
<evidence type="ECO:0000259" key="1">
    <source>
        <dbReference type="PROSITE" id="PS51071"/>
    </source>
</evidence>
<proteinExistence type="predicted"/>
<evidence type="ECO:0000313" key="3">
    <source>
        <dbReference type="Proteomes" id="UP001279642"/>
    </source>
</evidence>